<organism evidence="13 14">
    <name type="scientific">Clostridium polyendosporum</name>
    <dbReference type="NCBI Taxonomy" id="69208"/>
    <lineage>
        <taxon>Bacteria</taxon>
        <taxon>Bacillati</taxon>
        <taxon>Bacillota</taxon>
        <taxon>Clostridia</taxon>
        <taxon>Eubacteriales</taxon>
        <taxon>Clostridiaceae</taxon>
        <taxon>Clostridium</taxon>
    </lineage>
</organism>
<dbReference type="InterPro" id="IPR007235">
    <property type="entry name" value="Glyco_trans_28_C"/>
</dbReference>
<protein>
    <recommendedName>
        <fullName evidence="10">UDP-N-acetylglucosamine--N-acetylmuramyl-(pentapeptide) pyrophosphoryl-undecaprenol N-acetylglucosamine transferase</fullName>
        <ecNumber evidence="10">2.4.1.227</ecNumber>
    </recommendedName>
    <alternativeName>
        <fullName evidence="10">Undecaprenyl-PP-MurNAc-pentapeptide-UDPGlcNAc GlcNAc transferase</fullName>
    </alternativeName>
</protein>
<dbReference type="NCBIfam" id="NF009102">
    <property type="entry name" value="PRK12446.1"/>
    <property type="match status" value="1"/>
</dbReference>
<dbReference type="RefSeq" id="WP_212902868.1">
    <property type="nucleotide sequence ID" value="NZ_BOPZ01000004.1"/>
</dbReference>
<accession>A0A919RXK7</accession>
<feature type="binding site" evidence="10">
    <location>
        <position position="291"/>
    </location>
    <ligand>
        <name>UDP-N-acetyl-alpha-D-glucosamine</name>
        <dbReference type="ChEBI" id="CHEBI:57705"/>
    </ligand>
</feature>
<keyword evidence="4 10" id="KW-0808">Transferase</keyword>
<keyword evidence="8 10" id="KW-0131">Cell cycle</keyword>
<evidence type="ECO:0000256" key="9">
    <source>
        <dbReference type="ARBA" id="ARBA00023316"/>
    </source>
</evidence>
<keyword evidence="9 10" id="KW-0961">Cell wall biogenesis/degradation</keyword>
<evidence type="ECO:0000256" key="10">
    <source>
        <dbReference type="HAMAP-Rule" id="MF_00033"/>
    </source>
</evidence>
<dbReference type="AlphaFoldDB" id="A0A919RXK7"/>
<keyword evidence="3 10" id="KW-0328">Glycosyltransferase</keyword>
<proteinExistence type="inferred from homology"/>
<dbReference type="GO" id="GO:0005975">
    <property type="term" value="P:carbohydrate metabolic process"/>
    <property type="evidence" value="ECO:0007669"/>
    <property type="project" value="InterPro"/>
</dbReference>
<comment type="caution">
    <text evidence="13">The sequence shown here is derived from an EMBL/GenBank/DDBJ whole genome shotgun (WGS) entry which is preliminary data.</text>
</comment>
<dbReference type="GO" id="GO:0051301">
    <property type="term" value="P:cell division"/>
    <property type="evidence" value="ECO:0007669"/>
    <property type="project" value="UniProtKB-KW"/>
</dbReference>
<feature type="binding site" evidence="10">
    <location>
        <begin position="13"/>
        <end position="15"/>
    </location>
    <ligand>
        <name>UDP-N-acetyl-alpha-D-glucosamine</name>
        <dbReference type="ChEBI" id="CHEBI:57705"/>
    </ligand>
</feature>
<name>A0A919RXK7_9CLOT</name>
<sequence>MSKYKIVMTGGGSAGHVMPNLALIPELTKRGFEIKYIGSNNGIEKDIIKNTSIPYYGISSGKLRRYFDVKNFSDPFKVIKGIFDAWSILTKEKPDVIFSKGGFVTVPVVMAASLKRIPVVSHESDMTPGLANKLASPFCDKLCVTFPESLKYIKSNKGVLTGTPIRQEIFQGSRLKGKNICAFTDNKPVLFIIGGSLGSKVINDAVRQSINDLLKKFNIVHICGKGNIDEKLRGTLGYIQFEYVSDDLPHLMAYADFIISRAGANTIFELLALRKPNILIPLSKRASRGDQVLNANSFKKAGYSVVLEEECLNKESLIKSLDDLRKTKDICIKNMDSSEMKNGVGKIIDVIMGVINK</sequence>
<dbReference type="EMBL" id="BOPZ01000004">
    <property type="protein sequence ID" value="GIM28134.1"/>
    <property type="molecule type" value="Genomic_DNA"/>
</dbReference>
<dbReference type="CDD" id="cd03785">
    <property type="entry name" value="GT28_MurG"/>
    <property type="match status" value="1"/>
</dbReference>
<dbReference type="Pfam" id="PF03033">
    <property type="entry name" value="Glyco_transf_28"/>
    <property type="match status" value="1"/>
</dbReference>
<dbReference type="GO" id="GO:0071555">
    <property type="term" value="P:cell wall organization"/>
    <property type="evidence" value="ECO:0007669"/>
    <property type="project" value="UniProtKB-KW"/>
</dbReference>
<feature type="domain" description="Glycosyltransferase family 28 N-terminal" evidence="11">
    <location>
        <begin position="6"/>
        <end position="142"/>
    </location>
</feature>
<dbReference type="Proteomes" id="UP000679179">
    <property type="component" value="Unassembled WGS sequence"/>
</dbReference>
<comment type="pathway">
    <text evidence="10">Cell wall biogenesis; peptidoglycan biosynthesis.</text>
</comment>
<keyword evidence="6 10" id="KW-0573">Peptidoglycan synthesis</keyword>
<dbReference type="HAMAP" id="MF_00033">
    <property type="entry name" value="MurG"/>
    <property type="match status" value="1"/>
</dbReference>
<feature type="binding site" evidence="10">
    <location>
        <position position="196"/>
    </location>
    <ligand>
        <name>UDP-N-acetyl-alpha-D-glucosamine</name>
        <dbReference type="ChEBI" id="CHEBI:57705"/>
    </ligand>
</feature>
<comment type="function">
    <text evidence="10">Cell wall formation. Catalyzes the transfer of a GlcNAc subunit on undecaprenyl-pyrophosphoryl-MurNAc-pentapeptide (lipid intermediate I) to form undecaprenyl-pyrophosphoryl-MurNAc-(pentapeptide)GlcNAc (lipid intermediate II).</text>
</comment>
<feature type="domain" description="Glycosyl transferase family 28 C-terminal" evidence="12">
    <location>
        <begin position="189"/>
        <end position="346"/>
    </location>
</feature>
<keyword evidence="14" id="KW-1185">Reference proteome</keyword>
<evidence type="ECO:0000256" key="8">
    <source>
        <dbReference type="ARBA" id="ARBA00023306"/>
    </source>
</evidence>
<comment type="subcellular location">
    <subcellularLocation>
        <location evidence="10">Cell membrane</location>
        <topology evidence="10">Peripheral membrane protein</topology>
        <orientation evidence="10">Cytoplasmic side</orientation>
    </subcellularLocation>
</comment>
<evidence type="ECO:0000256" key="1">
    <source>
        <dbReference type="ARBA" id="ARBA00022475"/>
    </source>
</evidence>
<evidence type="ECO:0000256" key="6">
    <source>
        <dbReference type="ARBA" id="ARBA00022984"/>
    </source>
</evidence>
<evidence type="ECO:0000256" key="2">
    <source>
        <dbReference type="ARBA" id="ARBA00022618"/>
    </source>
</evidence>
<evidence type="ECO:0000256" key="5">
    <source>
        <dbReference type="ARBA" id="ARBA00022960"/>
    </source>
</evidence>
<keyword evidence="2 10" id="KW-0132">Cell division</keyword>
<dbReference type="GO" id="GO:0008360">
    <property type="term" value="P:regulation of cell shape"/>
    <property type="evidence" value="ECO:0007669"/>
    <property type="project" value="UniProtKB-KW"/>
</dbReference>
<keyword evidence="1 10" id="KW-1003">Cell membrane</keyword>
<keyword evidence="7 10" id="KW-0472">Membrane</keyword>
<evidence type="ECO:0000256" key="7">
    <source>
        <dbReference type="ARBA" id="ARBA00023136"/>
    </source>
</evidence>
<feature type="binding site" evidence="10">
    <location>
        <position position="166"/>
    </location>
    <ligand>
        <name>UDP-N-acetyl-alpha-D-glucosamine</name>
        <dbReference type="ChEBI" id="CHEBI:57705"/>
    </ligand>
</feature>
<evidence type="ECO:0000259" key="11">
    <source>
        <dbReference type="Pfam" id="PF03033"/>
    </source>
</evidence>
<comment type="catalytic activity">
    <reaction evidence="10">
        <text>di-trans,octa-cis-undecaprenyl diphospho-N-acetyl-alpha-D-muramoyl-L-alanyl-D-glutamyl-meso-2,6-diaminopimeloyl-D-alanyl-D-alanine + UDP-N-acetyl-alpha-D-glucosamine = di-trans,octa-cis-undecaprenyl diphospho-[N-acetyl-alpha-D-glucosaminyl-(1-&gt;4)]-N-acetyl-alpha-D-muramoyl-L-alanyl-D-glutamyl-meso-2,6-diaminopimeloyl-D-alanyl-D-alanine + UDP + H(+)</text>
        <dbReference type="Rhea" id="RHEA:31227"/>
        <dbReference type="ChEBI" id="CHEBI:15378"/>
        <dbReference type="ChEBI" id="CHEBI:57705"/>
        <dbReference type="ChEBI" id="CHEBI:58223"/>
        <dbReference type="ChEBI" id="CHEBI:61387"/>
        <dbReference type="ChEBI" id="CHEBI:61388"/>
        <dbReference type="EC" id="2.4.1.227"/>
    </reaction>
</comment>
<comment type="similarity">
    <text evidence="10">Belongs to the glycosyltransferase 28 family. MurG subfamily.</text>
</comment>
<evidence type="ECO:0000259" key="12">
    <source>
        <dbReference type="Pfam" id="PF04101"/>
    </source>
</evidence>
<evidence type="ECO:0000313" key="14">
    <source>
        <dbReference type="Proteomes" id="UP000679179"/>
    </source>
</evidence>
<dbReference type="PANTHER" id="PTHR21015:SF27">
    <property type="entry name" value="UDP-N-ACETYLGLUCOSAMINE--N-ACETYLMURAMYL-(PENTAPEPTIDE) PYROPHOSPHORYL-UNDECAPRENOL N-ACETYLGLUCOSAMINE TRANSFERASE"/>
    <property type="match status" value="1"/>
</dbReference>
<comment type="caution">
    <text evidence="10">Lacks conserved residue(s) required for the propagation of feature annotation.</text>
</comment>
<gene>
    <name evidence="10 13" type="primary">murG</name>
    <name evidence="13" type="ORF">CPJCM30710_08000</name>
</gene>
<dbReference type="EC" id="2.4.1.227" evidence="10"/>
<dbReference type="GO" id="GO:0005886">
    <property type="term" value="C:plasma membrane"/>
    <property type="evidence" value="ECO:0007669"/>
    <property type="project" value="UniProtKB-SubCell"/>
</dbReference>
<dbReference type="InterPro" id="IPR006009">
    <property type="entry name" value="GlcNAc_MurG"/>
</dbReference>
<dbReference type="SUPFAM" id="SSF53756">
    <property type="entry name" value="UDP-Glycosyltransferase/glycogen phosphorylase"/>
    <property type="match status" value="1"/>
</dbReference>
<dbReference type="Pfam" id="PF04101">
    <property type="entry name" value="Glyco_tran_28_C"/>
    <property type="match status" value="1"/>
</dbReference>
<dbReference type="InterPro" id="IPR004276">
    <property type="entry name" value="GlycoTrans_28_N"/>
</dbReference>
<dbReference type="GO" id="GO:0050511">
    <property type="term" value="F:undecaprenyldiphospho-muramoylpentapeptide beta-N-acetylglucosaminyltransferase activity"/>
    <property type="evidence" value="ECO:0007669"/>
    <property type="project" value="UniProtKB-UniRule"/>
</dbReference>
<dbReference type="PANTHER" id="PTHR21015">
    <property type="entry name" value="UDP-N-ACETYLGLUCOSAMINE--N-ACETYLMURAMYL-(PENTAPEPTIDE) PYROPHOSPHORYL-UNDECAPRENOL N-ACETYLGLUCOSAMINE TRANSFERASE 1"/>
    <property type="match status" value="1"/>
</dbReference>
<dbReference type="NCBIfam" id="TIGR01133">
    <property type="entry name" value="murG"/>
    <property type="match status" value="1"/>
</dbReference>
<dbReference type="GO" id="GO:0009252">
    <property type="term" value="P:peptidoglycan biosynthetic process"/>
    <property type="evidence" value="ECO:0007669"/>
    <property type="project" value="UniProtKB-UniRule"/>
</dbReference>
<reference evidence="13" key="1">
    <citation type="submission" date="2021-03" db="EMBL/GenBank/DDBJ databases">
        <title>Taxonomic study of Clostridium polyendosporum from meadow-gley soil under rice.</title>
        <authorList>
            <person name="Kobayashi H."/>
            <person name="Tanizawa Y."/>
            <person name="Yagura M."/>
        </authorList>
    </citation>
    <scope>NUCLEOTIDE SEQUENCE</scope>
    <source>
        <strain evidence="13">JCM 30710</strain>
    </source>
</reference>
<evidence type="ECO:0000256" key="4">
    <source>
        <dbReference type="ARBA" id="ARBA00022679"/>
    </source>
</evidence>
<dbReference type="Gene3D" id="3.40.50.2000">
    <property type="entry name" value="Glycogen Phosphorylase B"/>
    <property type="match status" value="2"/>
</dbReference>
<evidence type="ECO:0000313" key="13">
    <source>
        <dbReference type="EMBL" id="GIM28134.1"/>
    </source>
</evidence>
<keyword evidence="5 10" id="KW-0133">Cell shape</keyword>
<evidence type="ECO:0000256" key="3">
    <source>
        <dbReference type="ARBA" id="ARBA00022676"/>
    </source>
</evidence>